<sequence>MIRQDDEEFSEVVQECRVSVSFHLCLERLHFVYTVDLRCGNHLAVVELGCGERSEPHRTVRGGIPVSSPVSPA</sequence>
<accession>A0ABN8X327</accession>
<gene>
    <name evidence="1" type="ORF">MSZNOR_2244</name>
</gene>
<evidence type="ECO:0000313" key="2">
    <source>
        <dbReference type="Proteomes" id="UP001162030"/>
    </source>
</evidence>
<protein>
    <submittedName>
        <fullName evidence="1">Uncharacterized protein</fullName>
    </submittedName>
</protein>
<keyword evidence="2" id="KW-1185">Reference proteome</keyword>
<reference evidence="1 2" key="1">
    <citation type="submission" date="2023-03" db="EMBL/GenBank/DDBJ databases">
        <authorList>
            <person name="Pearce D."/>
        </authorList>
    </citation>
    <scope>NUCLEOTIDE SEQUENCE [LARGE SCALE GENOMIC DNA]</scope>
    <source>
        <strain evidence="1">Msz</strain>
    </source>
</reference>
<name>A0ABN8X327_9GAMM</name>
<proteinExistence type="predicted"/>
<dbReference type="Proteomes" id="UP001162030">
    <property type="component" value="Chromosome"/>
</dbReference>
<organism evidence="1 2">
    <name type="scientific">Methylocaldum szegediense</name>
    <dbReference type="NCBI Taxonomy" id="73780"/>
    <lineage>
        <taxon>Bacteria</taxon>
        <taxon>Pseudomonadati</taxon>
        <taxon>Pseudomonadota</taxon>
        <taxon>Gammaproteobacteria</taxon>
        <taxon>Methylococcales</taxon>
        <taxon>Methylococcaceae</taxon>
        <taxon>Methylocaldum</taxon>
    </lineage>
</organism>
<evidence type="ECO:0000313" key="1">
    <source>
        <dbReference type="EMBL" id="CAI8836431.1"/>
    </source>
</evidence>
<dbReference type="EMBL" id="OX458333">
    <property type="protein sequence ID" value="CAI8836431.1"/>
    <property type="molecule type" value="Genomic_DNA"/>
</dbReference>